<evidence type="ECO:0000256" key="5">
    <source>
        <dbReference type="ARBA" id="ARBA00022670"/>
    </source>
</evidence>
<dbReference type="InterPro" id="IPR050396">
    <property type="entry name" value="Glycosyltr_51/Transpeptidase"/>
</dbReference>
<comment type="similarity">
    <text evidence="3">In the N-terminal section; belongs to the glycosyltransferase 51 family.</text>
</comment>
<comment type="caution">
    <text evidence="18">The sequence shown here is derived from an EMBL/GenBank/DDBJ whole genome shotgun (WGS) entry which is preliminary data.</text>
</comment>
<keyword evidence="4" id="KW-0121">Carboxypeptidase</keyword>
<dbReference type="EMBL" id="RBIG01000003">
    <property type="protein sequence ID" value="RKQ68540.1"/>
    <property type="molecule type" value="Genomic_DNA"/>
</dbReference>
<keyword evidence="12" id="KW-0961">Cell wall biogenesis/degradation</keyword>
<dbReference type="SUPFAM" id="SSF56601">
    <property type="entry name" value="beta-lactamase/transpeptidase-like"/>
    <property type="match status" value="1"/>
</dbReference>
<evidence type="ECO:0000256" key="12">
    <source>
        <dbReference type="ARBA" id="ARBA00023316"/>
    </source>
</evidence>
<evidence type="ECO:0000256" key="4">
    <source>
        <dbReference type="ARBA" id="ARBA00022645"/>
    </source>
</evidence>
<dbReference type="GO" id="GO:0008360">
    <property type="term" value="P:regulation of cell shape"/>
    <property type="evidence" value="ECO:0007669"/>
    <property type="project" value="UniProtKB-KW"/>
</dbReference>
<dbReference type="SUPFAM" id="SSF53955">
    <property type="entry name" value="Lysozyme-like"/>
    <property type="match status" value="1"/>
</dbReference>
<evidence type="ECO:0000313" key="19">
    <source>
        <dbReference type="Proteomes" id="UP000277424"/>
    </source>
</evidence>
<evidence type="ECO:0000256" key="8">
    <source>
        <dbReference type="ARBA" id="ARBA00022801"/>
    </source>
</evidence>
<accession>A0A420WC75</accession>
<keyword evidence="11" id="KW-0511">Multifunctional enzyme</keyword>
<evidence type="ECO:0000256" key="7">
    <source>
        <dbReference type="ARBA" id="ARBA00022679"/>
    </source>
</evidence>
<dbReference type="Pfam" id="PF00912">
    <property type="entry name" value="Transgly"/>
    <property type="match status" value="1"/>
</dbReference>
<dbReference type="Gene3D" id="3.40.710.10">
    <property type="entry name" value="DD-peptidase/beta-lactamase superfamily"/>
    <property type="match status" value="1"/>
</dbReference>
<dbReference type="InterPro" id="IPR001264">
    <property type="entry name" value="Glyco_trans_51"/>
</dbReference>
<proteinExistence type="inferred from homology"/>
<evidence type="ECO:0000256" key="14">
    <source>
        <dbReference type="ARBA" id="ARBA00049902"/>
    </source>
</evidence>
<dbReference type="GO" id="GO:0008955">
    <property type="term" value="F:peptidoglycan glycosyltransferase activity"/>
    <property type="evidence" value="ECO:0007669"/>
    <property type="project" value="UniProtKB-EC"/>
</dbReference>
<dbReference type="PANTHER" id="PTHR32282">
    <property type="entry name" value="BINDING PROTEIN TRANSPEPTIDASE, PUTATIVE-RELATED"/>
    <property type="match status" value="1"/>
</dbReference>
<dbReference type="PANTHER" id="PTHR32282:SF33">
    <property type="entry name" value="PEPTIDOGLYCAN GLYCOSYLTRANSFERASE"/>
    <property type="match status" value="1"/>
</dbReference>
<evidence type="ECO:0000256" key="9">
    <source>
        <dbReference type="ARBA" id="ARBA00022960"/>
    </source>
</evidence>
<dbReference type="NCBIfam" id="TIGR02074">
    <property type="entry name" value="PBP_1a_fam"/>
    <property type="match status" value="1"/>
</dbReference>
<evidence type="ECO:0000256" key="15">
    <source>
        <dbReference type="SAM" id="MobiDB-lite"/>
    </source>
</evidence>
<dbReference type="GO" id="GO:0009002">
    <property type="term" value="F:serine-type D-Ala-D-Ala carboxypeptidase activity"/>
    <property type="evidence" value="ECO:0007669"/>
    <property type="project" value="UniProtKB-EC"/>
</dbReference>
<dbReference type="Pfam" id="PF00905">
    <property type="entry name" value="Transpeptidase"/>
    <property type="match status" value="1"/>
</dbReference>
<comment type="pathway">
    <text evidence="1">Cell wall biogenesis; peptidoglycan biosynthesis.</text>
</comment>
<dbReference type="UniPathway" id="UPA00219"/>
<keyword evidence="9" id="KW-0133">Cell shape</keyword>
<evidence type="ECO:0000256" key="6">
    <source>
        <dbReference type="ARBA" id="ARBA00022676"/>
    </source>
</evidence>
<evidence type="ECO:0000256" key="11">
    <source>
        <dbReference type="ARBA" id="ARBA00023268"/>
    </source>
</evidence>
<evidence type="ECO:0000256" key="13">
    <source>
        <dbReference type="ARBA" id="ARBA00034000"/>
    </source>
</evidence>
<name>A0A420WC75_9PROT</name>
<sequence length="611" mass="65263">MLFAGVMGYFAYQLPDISTLSEQTRRPSVQLLSADGAAFASFGEVYGETLPVKQMSPHLPRAVIAIEDRRFYDHFGVDLIGLARASVANFREGRVVQGGSTITQQLAKNLFLTSERSLERKIKEVMLALWLERKFSKDEILGIYLNRVYFGAGTYGVDAASRRYFGRSARDLDLYQSAMLAGLLKAPSRYNPSRDKAQADGRARQVLASMVEAGLADSAAAARAAKQGTAIAVGARGGDGARYFADWVLDRAMGYLGHIDRDIIIVTTLEPALQRAAEETLDSALARDGKAAKAGQAALVALDLDGGVRAMVGGRDYGQSQFNRATQAQRQPGSAFKPIVYLAALQAGWEPADSIDDQPIRIGDWSPANFDGRHHGTVTLADAFAQSSNVATVRLAERVGRSRVIQTARRLGLSGELANHPSLPLGVNEVSLLELTGAYGPFANGGQGVIPYGIREIRDADGLVLFRHNGSGIGPVMSPADAAAMTDMMVGVISRGTGRAAQLSRPAAGKTGTSQDYRDAWFVGYSSDLITGIWMGNDNAAPMHKVTGGGLPAKAWQSFMERSHQGLPPSPLFAHALMRIQQASVEPSRPALATTGVAPGNRVDGLSGARD</sequence>
<dbReference type="GO" id="GO:0009252">
    <property type="term" value="P:peptidoglycan biosynthetic process"/>
    <property type="evidence" value="ECO:0007669"/>
    <property type="project" value="UniProtKB-UniPathway"/>
</dbReference>
<evidence type="ECO:0000256" key="2">
    <source>
        <dbReference type="ARBA" id="ARBA00007090"/>
    </source>
</evidence>
<protein>
    <submittedName>
        <fullName evidence="18">Penicillin-binding protein 1A</fullName>
    </submittedName>
</protein>
<gene>
    <name evidence="18" type="ORF">BCL74_3020</name>
</gene>
<evidence type="ECO:0000256" key="1">
    <source>
        <dbReference type="ARBA" id="ARBA00004752"/>
    </source>
</evidence>
<keyword evidence="7" id="KW-0808">Transferase</keyword>
<dbReference type="InterPro" id="IPR023346">
    <property type="entry name" value="Lysozyme-like_dom_sf"/>
</dbReference>
<dbReference type="OrthoDB" id="9766909at2"/>
<feature type="region of interest" description="Disordered" evidence="15">
    <location>
        <begin position="587"/>
        <end position="611"/>
    </location>
</feature>
<dbReference type="GO" id="GO:0071555">
    <property type="term" value="P:cell wall organization"/>
    <property type="evidence" value="ECO:0007669"/>
    <property type="project" value="UniProtKB-KW"/>
</dbReference>
<feature type="domain" description="Glycosyl transferase family 51" evidence="17">
    <location>
        <begin position="39"/>
        <end position="210"/>
    </location>
</feature>
<dbReference type="AlphaFoldDB" id="A0A420WC75"/>
<evidence type="ECO:0000259" key="16">
    <source>
        <dbReference type="Pfam" id="PF00905"/>
    </source>
</evidence>
<evidence type="ECO:0000259" key="17">
    <source>
        <dbReference type="Pfam" id="PF00912"/>
    </source>
</evidence>
<keyword evidence="10" id="KW-0573">Peptidoglycan synthesis</keyword>
<dbReference type="GO" id="GO:0030288">
    <property type="term" value="C:outer membrane-bounded periplasmic space"/>
    <property type="evidence" value="ECO:0007669"/>
    <property type="project" value="TreeGrafter"/>
</dbReference>
<comment type="similarity">
    <text evidence="2">In the C-terminal section; belongs to the transpeptidase family.</text>
</comment>
<feature type="domain" description="Penicillin-binding protein transpeptidase" evidence="16">
    <location>
        <begin position="300"/>
        <end position="526"/>
    </location>
</feature>
<comment type="catalytic activity">
    <reaction evidence="13">
        <text>Preferential cleavage: (Ac)2-L-Lys-D-Ala-|-D-Ala. Also transpeptidation of peptidyl-alanyl moieties that are N-acyl substituents of D-alanine.</text>
        <dbReference type="EC" id="3.4.16.4"/>
    </reaction>
</comment>
<dbReference type="InterPro" id="IPR001460">
    <property type="entry name" value="PCN-bd_Tpept"/>
</dbReference>
<dbReference type="RefSeq" id="WP_121221231.1">
    <property type="nucleotide sequence ID" value="NZ_RBIG01000003.1"/>
</dbReference>
<comment type="catalytic activity">
    <reaction evidence="14">
        <text>[GlcNAc-(1-&gt;4)-Mur2Ac(oyl-L-Ala-gamma-D-Glu-L-Lys-D-Ala-D-Ala)](n)-di-trans,octa-cis-undecaprenyl diphosphate + beta-D-GlcNAc-(1-&gt;4)-Mur2Ac(oyl-L-Ala-gamma-D-Glu-L-Lys-D-Ala-D-Ala)-di-trans,octa-cis-undecaprenyl diphosphate = [GlcNAc-(1-&gt;4)-Mur2Ac(oyl-L-Ala-gamma-D-Glu-L-Lys-D-Ala-D-Ala)](n+1)-di-trans,octa-cis-undecaprenyl diphosphate + di-trans,octa-cis-undecaprenyl diphosphate + H(+)</text>
        <dbReference type="Rhea" id="RHEA:23708"/>
        <dbReference type="Rhea" id="RHEA-COMP:9602"/>
        <dbReference type="Rhea" id="RHEA-COMP:9603"/>
        <dbReference type="ChEBI" id="CHEBI:15378"/>
        <dbReference type="ChEBI" id="CHEBI:58405"/>
        <dbReference type="ChEBI" id="CHEBI:60033"/>
        <dbReference type="ChEBI" id="CHEBI:78435"/>
        <dbReference type="EC" id="2.4.99.28"/>
    </reaction>
</comment>
<dbReference type="Proteomes" id="UP000277424">
    <property type="component" value="Unassembled WGS sequence"/>
</dbReference>
<dbReference type="InterPro" id="IPR012338">
    <property type="entry name" value="Beta-lactam/transpept-like"/>
</dbReference>
<evidence type="ECO:0000256" key="3">
    <source>
        <dbReference type="ARBA" id="ARBA00007739"/>
    </source>
</evidence>
<evidence type="ECO:0000256" key="10">
    <source>
        <dbReference type="ARBA" id="ARBA00022984"/>
    </source>
</evidence>
<dbReference type="InterPro" id="IPR036950">
    <property type="entry name" value="PBP_transglycosylase"/>
</dbReference>
<keyword evidence="8" id="KW-0378">Hydrolase</keyword>
<dbReference type="FunFam" id="1.10.3810.10:FF:000001">
    <property type="entry name" value="Penicillin-binding protein 1A"/>
    <property type="match status" value="1"/>
</dbReference>
<dbReference type="GO" id="GO:0008658">
    <property type="term" value="F:penicillin binding"/>
    <property type="evidence" value="ECO:0007669"/>
    <property type="project" value="InterPro"/>
</dbReference>
<dbReference type="GO" id="GO:0006508">
    <property type="term" value="P:proteolysis"/>
    <property type="evidence" value="ECO:0007669"/>
    <property type="project" value="UniProtKB-KW"/>
</dbReference>
<reference evidence="18 19" key="1">
    <citation type="submission" date="2018-10" db="EMBL/GenBank/DDBJ databases">
        <title>Comparative analysis of microorganisms from saline springs in Andes Mountain Range, Colombia.</title>
        <authorList>
            <person name="Rubin E."/>
        </authorList>
    </citation>
    <scope>NUCLEOTIDE SEQUENCE [LARGE SCALE GENOMIC DNA]</scope>
    <source>
        <strain evidence="18 19">USBA 36</strain>
    </source>
</reference>
<organism evidence="18 19">
    <name type="scientific">Oceanibaculum indicum</name>
    <dbReference type="NCBI Taxonomy" id="526216"/>
    <lineage>
        <taxon>Bacteria</taxon>
        <taxon>Pseudomonadati</taxon>
        <taxon>Pseudomonadota</taxon>
        <taxon>Alphaproteobacteria</taxon>
        <taxon>Rhodospirillales</taxon>
        <taxon>Oceanibaculaceae</taxon>
        <taxon>Oceanibaculum</taxon>
    </lineage>
</organism>
<evidence type="ECO:0000313" key="18">
    <source>
        <dbReference type="EMBL" id="RKQ68540.1"/>
    </source>
</evidence>
<keyword evidence="6" id="KW-0328">Glycosyltransferase</keyword>
<keyword evidence="5" id="KW-0645">Protease</keyword>
<dbReference type="Gene3D" id="1.10.3810.10">
    <property type="entry name" value="Biosynthetic peptidoglycan transglycosylase-like"/>
    <property type="match status" value="1"/>
</dbReference>